<evidence type="ECO:0000313" key="4">
    <source>
        <dbReference type="Proteomes" id="UP000188388"/>
    </source>
</evidence>
<keyword evidence="4" id="KW-1185">Reference proteome</keyword>
<dbReference type="EMBL" id="FTPD01000005">
    <property type="protein sequence ID" value="SIT53604.1"/>
    <property type="molecule type" value="Genomic_DNA"/>
</dbReference>
<evidence type="ECO:0000256" key="1">
    <source>
        <dbReference type="SAM" id="SignalP"/>
    </source>
</evidence>
<dbReference type="InterPro" id="IPR024370">
    <property type="entry name" value="PBP_domain"/>
</dbReference>
<dbReference type="SUPFAM" id="SSF53850">
    <property type="entry name" value="Periplasmic binding protein-like II"/>
    <property type="match status" value="1"/>
</dbReference>
<sequence length="287" mass="31162">MIAETERPVLNRRLFTAIAVILTFLASSGASANAQEQSIVVASTTSTRDSGLFDHILPLFTAKSGIEVRVVAQGTGQALDAGRRGDADVVFVHARAQEEKFVEQGFGVRRFDVMYNDFVLIGPRSDPAGIKGSPDIAVAFTSIQRNKAAFVSRGDKSGTHFAELGLWKAAGVDIAAVRGPWYKEIGQGMGAALNTASAMDAYVLSDRATWLAFKNRGELEIAVEGDKRLFNQYGVMLVNPARHPSVKAEPGQRFVDWLISPEGQQAIGEYKIDGQQLFFPNAEQKRS</sequence>
<evidence type="ECO:0000313" key="3">
    <source>
        <dbReference type="EMBL" id="SIT53604.1"/>
    </source>
</evidence>
<name>A0A1R3V5D8_9HYPH</name>
<dbReference type="Proteomes" id="UP000188388">
    <property type="component" value="Unassembled WGS sequence"/>
</dbReference>
<dbReference type="Pfam" id="PF12849">
    <property type="entry name" value="PBP_like_2"/>
    <property type="match status" value="1"/>
</dbReference>
<dbReference type="PANTHER" id="PTHR37945">
    <property type="entry name" value="EXTRACELLULAR TUNGSTATE BINDING PROTEIN"/>
    <property type="match status" value="1"/>
</dbReference>
<gene>
    <name evidence="3" type="ORF">BQ8794_130088</name>
</gene>
<dbReference type="InterPro" id="IPR052738">
    <property type="entry name" value="ABC-Tungstate_binding"/>
</dbReference>
<dbReference type="AlphaFoldDB" id="A0A1R3V5D8"/>
<dbReference type="STRING" id="1631249.BQ8794_130088"/>
<evidence type="ECO:0000259" key="2">
    <source>
        <dbReference type="Pfam" id="PF12849"/>
    </source>
</evidence>
<keyword evidence="1" id="KW-0732">Signal</keyword>
<feature type="chain" id="PRO_5010229134" evidence="1">
    <location>
        <begin position="33"/>
        <end position="287"/>
    </location>
</feature>
<dbReference type="PANTHER" id="PTHR37945:SF1">
    <property type="entry name" value="EXTRACELLULAR TUNGSTATE BINDING PROTEIN"/>
    <property type="match status" value="1"/>
</dbReference>
<dbReference type="Gene3D" id="3.40.190.10">
    <property type="entry name" value="Periplasmic binding protein-like II"/>
    <property type="match status" value="2"/>
</dbReference>
<proteinExistence type="predicted"/>
<accession>A0A1R3V5D8</accession>
<feature type="domain" description="PBP" evidence="2">
    <location>
        <begin position="32"/>
        <end position="262"/>
    </location>
</feature>
<reference evidence="4" key="1">
    <citation type="submission" date="2017-01" db="EMBL/GenBank/DDBJ databases">
        <authorList>
            <person name="Brunel B."/>
        </authorList>
    </citation>
    <scope>NUCLEOTIDE SEQUENCE [LARGE SCALE GENOMIC DNA]</scope>
</reference>
<feature type="signal peptide" evidence="1">
    <location>
        <begin position="1"/>
        <end position="32"/>
    </location>
</feature>
<protein>
    <submittedName>
        <fullName evidence="3">Extracellular solute-binding protein</fullName>
    </submittedName>
</protein>
<organism evidence="3 4">
    <name type="scientific">Mesorhizobium prunaredense</name>
    <dbReference type="NCBI Taxonomy" id="1631249"/>
    <lineage>
        <taxon>Bacteria</taxon>
        <taxon>Pseudomonadati</taxon>
        <taxon>Pseudomonadota</taxon>
        <taxon>Alphaproteobacteria</taxon>
        <taxon>Hyphomicrobiales</taxon>
        <taxon>Phyllobacteriaceae</taxon>
        <taxon>Mesorhizobium</taxon>
    </lineage>
</organism>